<dbReference type="EMBL" id="PCWR01000029">
    <property type="protein sequence ID" value="PIR07399.1"/>
    <property type="molecule type" value="Genomic_DNA"/>
</dbReference>
<accession>A0A2H0NET3</accession>
<dbReference type="Proteomes" id="UP000228867">
    <property type="component" value="Unassembled WGS sequence"/>
</dbReference>
<dbReference type="InterPro" id="IPR014729">
    <property type="entry name" value="Rossmann-like_a/b/a_fold"/>
</dbReference>
<organism evidence="1 2">
    <name type="scientific">Candidatus Jorgensenbacteria bacterium CG11_big_fil_rev_8_21_14_0_20_38_23</name>
    <dbReference type="NCBI Taxonomy" id="1974594"/>
    <lineage>
        <taxon>Bacteria</taxon>
        <taxon>Candidatus Joergenseniibacteriota</taxon>
    </lineage>
</organism>
<protein>
    <recommendedName>
        <fullName evidence="3">Tryptophan--tRNA ligase</fullName>
    </recommendedName>
</protein>
<proteinExistence type="predicted"/>
<evidence type="ECO:0008006" key="3">
    <source>
        <dbReference type="Google" id="ProtNLM"/>
    </source>
</evidence>
<comment type="caution">
    <text evidence="1">The sequence shown here is derived from an EMBL/GenBank/DDBJ whole genome shotgun (WGS) entry which is preliminary data.</text>
</comment>
<evidence type="ECO:0000313" key="1">
    <source>
        <dbReference type="EMBL" id="PIR07399.1"/>
    </source>
</evidence>
<sequence>MEDFEEMIMMTPKKPILISGIQPTGKFHSENYLGALKNFVELQNSELFNGLNLEKSLTTKKEMVKRKSVG</sequence>
<gene>
    <name evidence="1" type="ORF">COV54_01195</name>
</gene>
<reference evidence="1 2" key="1">
    <citation type="submission" date="2017-09" db="EMBL/GenBank/DDBJ databases">
        <title>Depth-based differentiation of microbial function through sediment-hosted aquifers and enrichment of novel symbionts in the deep terrestrial subsurface.</title>
        <authorList>
            <person name="Probst A.J."/>
            <person name="Ladd B."/>
            <person name="Jarett J.K."/>
            <person name="Geller-Mcgrath D.E."/>
            <person name="Sieber C.M."/>
            <person name="Emerson J.B."/>
            <person name="Anantharaman K."/>
            <person name="Thomas B.C."/>
            <person name="Malmstrom R."/>
            <person name="Stieglmeier M."/>
            <person name="Klingl A."/>
            <person name="Woyke T."/>
            <person name="Ryan C.M."/>
            <person name="Banfield J.F."/>
        </authorList>
    </citation>
    <scope>NUCLEOTIDE SEQUENCE [LARGE SCALE GENOMIC DNA]</scope>
    <source>
        <strain evidence="1">CG11_big_fil_rev_8_21_14_0_20_38_23</strain>
    </source>
</reference>
<dbReference type="AlphaFoldDB" id="A0A2H0NET3"/>
<name>A0A2H0NET3_9BACT</name>
<dbReference type="Gene3D" id="3.40.50.620">
    <property type="entry name" value="HUPs"/>
    <property type="match status" value="1"/>
</dbReference>
<evidence type="ECO:0000313" key="2">
    <source>
        <dbReference type="Proteomes" id="UP000228867"/>
    </source>
</evidence>